<accession>A0ABS7ZD72</accession>
<protein>
    <submittedName>
        <fullName evidence="1">Uncharacterized protein</fullName>
    </submittedName>
</protein>
<organism evidence="1 2">
    <name type="scientific">Sphingobacterium bovistauri</name>
    <dbReference type="NCBI Taxonomy" id="2781959"/>
    <lineage>
        <taxon>Bacteria</taxon>
        <taxon>Pseudomonadati</taxon>
        <taxon>Bacteroidota</taxon>
        <taxon>Sphingobacteriia</taxon>
        <taxon>Sphingobacteriales</taxon>
        <taxon>Sphingobacteriaceae</taxon>
        <taxon>Sphingobacterium</taxon>
    </lineage>
</organism>
<name>A0ABS7ZD72_9SPHI</name>
<comment type="caution">
    <text evidence="1">The sequence shown here is derived from an EMBL/GenBank/DDBJ whole genome shotgun (WGS) entry which is preliminary data.</text>
</comment>
<gene>
    <name evidence="1" type="ORF">IPZ78_17010</name>
</gene>
<dbReference type="Proteomes" id="UP001165302">
    <property type="component" value="Unassembled WGS sequence"/>
</dbReference>
<dbReference type="InterPro" id="IPR058512">
    <property type="entry name" value="DUF8199"/>
</dbReference>
<keyword evidence="2" id="KW-1185">Reference proteome</keyword>
<reference evidence="1" key="1">
    <citation type="submission" date="2020-10" db="EMBL/GenBank/DDBJ databases">
        <authorList>
            <person name="Lu T."/>
            <person name="Wang Q."/>
            <person name="Han X."/>
        </authorList>
    </citation>
    <scope>NUCLEOTIDE SEQUENCE</scope>
    <source>
        <strain evidence="1">WQ 366</strain>
    </source>
</reference>
<dbReference type="EMBL" id="JADEYP010000057">
    <property type="protein sequence ID" value="MCA5006835.1"/>
    <property type="molecule type" value="Genomic_DNA"/>
</dbReference>
<evidence type="ECO:0000313" key="1">
    <source>
        <dbReference type="EMBL" id="MCA5006835.1"/>
    </source>
</evidence>
<dbReference type="Pfam" id="PF26622">
    <property type="entry name" value="DUF8199"/>
    <property type="match status" value="1"/>
</dbReference>
<sequence length="137" mass="15622">MRLIAYFVCIIFTFVSLGGTIYIHQCKDATLLSLYKQIDTKSCPLCEKHHNDDHQKTENCDGGCKDSTLKIDPLSDENFNINQAFFVQLSPAIIPIFWISNFGAPTKDTLQKKSLDFLFTFSDSSPPIYLQNCIFRI</sequence>
<evidence type="ECO:0000313" key="2">
    <source>
        <dbReference type="Proteomes" id="UP001165302"/>
    </source>
</evidence>
<dbReference type="RefSeq" id="WP_225555186.1">
    <property type="nucleotide sequence ID" value="NZ_JADEYP010000057.1"/>
</dbReference>
<proteinExistence type="predicted"/>